<dbReference type="InterPro" id="IPR051363">
    <property type="entry name" value="RLR_Helicase"/>
</dbReference>
<dbReference type="PROSITE" id="PS51194">
    <property type="entry name" value="HELICASE_CTER"/>
    <property type="match status" value="1"/>
</dbReference>
<sequence>MASYEHLDEATLEFRMTMWRSDIENCFKNSDIVTKFGQYGLLQQEDVSRLLDMYEQKSSLYAAKIMIQIIYTKTQQRKWHTFVSAIEDAGYEFVVSRLVADEVEIAEERERGKHLLLFFGPHLENKVDPIELIASLLQRQVIKQEDADRITHVTHNKSKAEGIRVLLQRIQMYMKPHKWWNAFINSLCETRYEDIACLLEPDYLCCKALGEECESEDDALELMEEKMEVEPSCDLNCQPSTSEQTNSMNSMNDLTAKQAEHVPITSINCNADRTEFNLKELNIKPDNDNTFDRDENLADDCDEMNDRNSDFGGSDVEDDVDDNLKRNRDLNDQIQRAYKLEDYQEELAEKAVRGHNTIICAETGTGKTWVALHIIDKHLSKAVPGSRKAVFMANQAVLIKQQSNRLKKFLPQYRTKLITGEGDESRILDAFIPDNDILCFTPQILLNSLESGNISSLSKFSLLVFDECHHTKGDAPYARLARRYLQEKSKSNVKLPQIVGLTASIGVGRARSKEEAVEHILRICACLDVTPPLSTVVKNRNNYEKFVNTPKEETIKMVVKNPDPCKQVLLKAIEETEDIMQGSSLVDLFEEKRPNERESQAYNNWTVEMMNAAQQRVGDAEIARDISACSMYLNVYNSALEVNNLLRVLDVVKYLASKHEGEFKGKHKHTETETRLFDSLRAVQSQLSKLHKDKEADNPNVHTISKQLQDMLQEKGDDSRAIVFVKARATCRALAAFLDKDLHDFGIRARPLFGKQTKGAEEGMTESVQTETVEKFRDGHYKVMVCTSVGTEGIDVPDCNIVINYNYSGDEISKIQMKGRSRKKGATHVMVGDDKLLEQELVNAYKVDLMRKAMVEIQGLNSSNIRYKIRILQEKEKNTSLLKDECSKAKKSCSEVDDLEVRCKHCNEFGCFVSDLRKLDCHYFVVDAAFRNKVTRKPDTPRKFDGIEIKVVMDCPKCTKMWGHVGQREQTELYLLKLAQFKFVRTANRETLSYKKWADVPFQIPELKPGDISKLYGN</sequence>
<evidence type="ECO:0000256" key="9">
    <source>
        <dbReference type="ARBA" id="ARBA00022737"/>
    </source>
</evidence>
<dbReference type="SUPFAM" id="SSF52540">
    <property type="entry name" value="P-loop containing nucleoside triphosphate hydrolases"/>
    <property type="match status" value="2"/>
</dbReference>
<evidence type="ECO:0000256" key="17">
    <source>
        <dbReference type="ARBA" id="ARBA00022884"/>
    </source>
</evidence>
<evidence type="ECO:0000256" key="2">
    <source>
        <dbReference type="ARBA" id="ARBA00006866"/>
    </source>
</evidence>
<evidence type="ECO:0000256" key="16">
    <source>
        <dbReference type="ARBA" id="ARBA00022859"/>
    </source>
</evidence>
<dbReference type="InterPro" id="IPR038557">
    <property type="entry name" value="RLR_C_sf"/>
</dbReference>
<evidence type="ECO:0000259" key="23">
    <source>
        <dbReference type="PROSITE" id="PS51194"/>
    </source>
</evidence>
<dbReference type="Pfam" id="PF16739">
    <property type="entry name" value="CARD_2"/>
    <property type="match status" value="1"/>
</dbReference>
<keyword evidence="7" id="KW-0399">Innate immunity</keyword>
<dbReference type="InterPro" id="IPR011029">
    <property type="entry name" value="DEATH-like_dom_sf"/>
</dbReference>
<evidence type="ECO:0000259" key="24">
    <source>
        <dbReference type="PROSITE" id="PS51789"/>
    </source>
</evidence>
<dbReference type="Gene3D" id="1.10.533.10">
    <property type="entry name" value="Death Domain, Fas"/>
    <property type="match status" value="2"/>
</dbReference>
<evidence type="ECO:0000256" key="3">
    <source>
        <dbReference type="ARBA" id="ARBA00012552"/>
    </source>
</evidence>
<dbReference type="GO" id="GO:0042981">
    <property type="term" value="P:regulation of apoptotic process"/>
    <property type="evidence" value="ECO:0007669"/>
    <property type="project" value="InterPro"/>
</dbReference>
<keyword evidence="26" id="KW-1185">Reference proteome</keyword>
<evidence type="ECO:0000313" key="25">
    <source>
        <dbReference type="EMBL" id="KAH3708159.1"/>
    </source>
</evidence>
<dbReference type="Proteomes" id="UP000828390">
    <property type="component" value="Unassembled WGS sequence"/>
</dbReference>
<dbReference type="GO" id="GO:0051607">
    <property type="term" value="P:defense response to virus"/>
    <property type="evidence" value="ECO:0007669"/>
    <property type="project" value="UniProtKB-KW"/>
</dbReference>
<feature type="domain" description="Helicase C-terminal" evidence="23">
    <location>
        <begin position="707"/>
        <end position="861"/>
    </location>
</feature>
<keyword evidence="10" id="KW-0547">Nucleotide-binding</keyword>
<comment type="subcellular location">
    <subcellularLocation>
        <location evidence="1">Cytoplasm</location>
    </subcellularLocation>
</comment>
<feature type="domain" description="CARD" evidence="21">
    <location>
        <begin position="131"/>
        <end position="202"/>
    </location>
</feature>
<dbReference type="InterPro" id="IPR041204">
    <property type="entry name" value="RIG-I-like_C"/>
</dbReference>
<dbReference type="EMBL" id="JAIWYP010000014">
    <property type="protein sequence ID" value="KAH3708159.1"/>
    <property type="molecule type" value="Genomic_DNA"/>
</dbReference>
<evidence type="ECO:0000256" key="7">
    <source>
        <dbReference type="ARBA" id="ARBA00022588"/>
    </source>
</evidence>
<evidence type="ECO:0000256" key="14">
    <source>
        <dbReference type="ARBA" id="ARBA00022840"/>
    </source>
</evidence>
<evidence type="ECO:0000256" key="18">
    <source>
        <dbReference type="ARBA" id="ARBA00023118"/>
    </source>
</evidence>
<dbReference type="InterPro" id="IPR001315">
    <property type="entry name" value="CARD"/>
</dbReference>
<feature type="domain" description="Helicase ATP-binding" evidence="22">
    <location>
        <begin position="348"/>
        <end position="523"/>
    </location>
</feature>
<evidence type="ECO:0000256" key="5">
    <source>
        <dbReference type="ARBA" id="ARBA00022499"/>
    </source>
</evidence>
<evidence type="ECO:0000256" key="8">
    <source>
        <dbReference type="ARBA" id="ARBA00022723"/>
    </source>
</evidence>
<evidence type="ECO:0000256" key="13">
    <source>
        <dbReference type="ARBA" id="ARBA00022833"/>
    </source>
</evidence>
<dbReference type="Gene3D" id="3.40.50.300">
    <property type="entry name" value="P-loop containing nucleotide triphosphate hydrolases"/>
    <property type="match status" value="2"/>
</dbReference>
<dbReference type="InterPro" id="IPR021673">
    <property type="entry name" value="RLR_CTR"/>
</dbReference>
<keyword evidence="8" id="KW-0479">Metal-binding</keyword>
<dbReference type="EC" id="3.6.4.13" evidence="3"/>
<comment type="caution">
    <text evidence="25">The sequence shown here is derived from an EMBL/GenBank/DDBJ whole genome shotgun (WGS) entry which is preliminary data.</text>
</comment>
<comment type="catalytic activity">
    <reaction evidence="19">
        <text>ATP + H2O = ADP + phosphate + H(+)</text>
        <dbReference type="Rhea" id="RHEA:13065"/>
        <dbReference type="ChEBI" id="CHEBI:15377"/>
        <dbReference type="ChEBI" id="CHEBI:15378"/>
        <dbReference type="ChEBI" id="CHEBI:30616"/>
        <dbReference type="ChEBI" id="CHEBI:43474"/>
        <dbReference type="ChEBI" id="CHEBI:456216"/>
        <dbReference type="EC" id="3.6.4.13"/>
    </reaction>
    <physiologicalReaction direction="left-to-right" evidence="19">
        <dbReference type="Rhea" id="RHEA:13066"/>
    </physiologicalReaction>
</comment>
<keyword evidence="11" id="KW-0378">Hydrolase</keyword>
<dbReference type="PROSITE" id="PS50209">
    <property type="entry name" value="CARD"/>
    <property type="match status" value="1"/>
</dbReference>
<dbReference type="Pfam" id="PF00270">
    <property type="entry name" value="DEAD"/>
    <property type="match status" value="1"/>
</dbReference>
<evidence type="ECO:0000259" key="22">
    <source>
        <dbReference type="PROSITE" id="PS51192"/>
    </source>
</evidence>
<keyword evidence="18" id="KW-0051">Antiviral defense</keyword>
<dbReference type="GO" id="GO:0003723">
    <property type="term" value="F:RNA binding"/>
    <property type="evidence" value="ECO:0007669"/>
    <property type="project" value="UniProtKB-KW"/>
</dbReference>
<dbReference type="PANTHER" id="PTHR14074:SF16">
    <property type="entry name" value="ANTIVIRAL INNATE IMMUNE RESPONSE RECEPTOR RIG-I"/>
    <property type="match status" value="1"/>
</dbReference>
<keyword evidence="4" id="KW-0963">Cytoplasm</keyword>
<keyword evidence="15" id="KW-0832">Ubl conjugation</keyword>
<dbReference type="GO" id="GO:0045087">
    <property type="term" value="P:innate immune response"/>
    <property type="evidence" value="ECO:0007669"/>
    <property type="project" value="UniProtKB-KW"/>
</dbReference>
<feature type="region of interest" description="Disordered" evidence="20">
    <location>
        <begin position="298"/>
        <end position="322"/>
    </location>
</feature>
<dbReference type="InterPro" id="IPR014001">
    <property type="entry name" value="Helicase_ATP-bd"/>
</dbReference>
<keyword evidence="17" id="KW-0694">RNA-binding</keyword>
<accession>A0A9D3YY77</accession>
<keyword evidence="6" id="KW-0597">Phosphoprotein</keyword>
<dbReference type="InterPro" id="IPR011545">
    <property type="entry name" value="DEAD/DEAH_box_helicase_dom"/>
</dbReference>
<organism evidence="25 26">
    <name type="scientific">Dreissena polymorpha</name>
    <name type="common">Zebra mussel</name>
    <name type="synonym">Mytilus polymorpha</name>
    <dbReference type="NCBI Taxonomy" id="45954"/>
    <lineage>
        <taxon>Eukaryota</taxon>
        <taxon>Metazoa</taxon>
        <taxon>Spiralia</taxon>
        <taxon>Lophotrochozoa</taxon>
        <taxon>Mollusca</taxon>
        <taxon>Bivalvia</taxon>
        <taxon>Autobranchia</taxon>
        <taxon>Heteroconchia</taxon>
        <taxon>Euheterodonta</taxon>
        <taxon>Imparidentia</taxon>
        <taxon>Neoheterodontei</taxon>
        <taxon>Myida</taxon>
        <taxon>Dreissenoidea</taxon>
        <taxon>Dreissenidae</taxon>
        <taxon>Dreissena</taxon>
    </lineage>
</organism>
<reference evidence="25" key="2">
    <citation type="submission" date="2020-11" db="EMBL/GenBank/DDBJ databases">
        <authorList>
            <person name="McCartney M.A."/>
            <person name="Auch B."/>
            <person name="Kono T."/>
            <person name="Mallez S."/>
            <person name="Becker A."/>
            <person name="Gohl D.M."/>
            <person name="Silverstein K.A.T."/>
            <person name="Koren S."/>
            <person name="Bechman K.B."/>
            <person name="Herman A."/>
            <person name="Abrahante J.E."/>
            <person name="Garbe J."/>
        </authorList>
    </citation>
    <scope>NUCLEOTIDE SEQUENCE</scope>
    <source>
        <strain evidence="25">Duluth1</strain>
        <tissue evidence="25">Whole animal</tissue>
    </source>
</reference>
<dbReference type="PROSITE" id="PS51192">
    <property type="entry name" value="HELICASE_ATP_BIND_1"/>
    <property type="match status" value="1"/>
</dbReference>
<dbReference type="SMART" id="SM00490">
    <property type="entry name" value="HELICc"/>
    <property type="match status" value="1"/>
</dbReference>
<comment type="similarity">
    <text evidence="2">Belongs to the helicase family. RLR subfamily.</text>
</comment>
<name>A0A9D3YY77_DREPO</name>
<evidence type="ECO:0000256" key="4">
    <source>
        <dbReference type="ARBA" id="ARBA00022490"/>
    </source>
</evidence>
<evidence type="ECO:0000256" key="10">
    <source>
        <dbReference type="ARBA" id="ARBA00022741"/>
    </source>
</evidence>
<evidence type="ECO:0000313" key="26">
    <source>
        <dbReference type="Proteomes" id="UP000828390"/>
    </source>
</evidence>
<evidence type="ECO:0000256" key="20">
    <source>
        <dbReference type="SAM" id="MobiDB-lite"/>
    </source>
</evidence>
<dbReference type="Pfam" id="PF18119">
    <property type="entry name" value="RIG-I_C"/>
    <property type="match status" value="1"/>
</dbReference>
<evidence type="ECO:0000259" key="21">
    <source>
        <dbReference type="PROSITE" id="PS50209"/>
    </source>
</evidence>
<dbReference type="GO" id="GO:0003724">
    <property type="term" value="F:RNA helicase activity"/>
    <property type="evidence" value="ECO:0007669"/>
    <property type="project" value="UniProtKB-EC"/>
</dbReference>
<keyword evidence="13" id="KW-0862">Zinc</keyword>
<reference evidence="25" key="1">
    <citation type="journal article" date="2019" name="bioRxiv">
        <title>The Genome of the Zebra Mussel, Dreissena polymorpha: A Resource for Invasive Species Research.</title>
        <authorList>
            <person name="McCartney M.A."/>
            <person name="Auch B."/>
            <person name="Kono T."/>
            <person name="Mallez S."/>
            <person name="Zhang Y."/>
            <person name="Obille A."/>
            <person name="Becker A."/>
            <person name="Abrahante J.E."/>
            <person name="Garbe J."/>
            <person name="Badalamenti J.P."/>
            <person name="Herman A."/>
            <person name="Mangelson H."/>
            <person name="Liachko I."/>
            <person name="Sullivan S."/>
            <person name="Sone E.D."/>
            <person name="Koren S."/>
            <person name="Silverstein K.A.T."/>
            <person name="Beckman K.B."/>
            <person name="Gohl D.M."/>
        </authorList>
    </citation>
    <scope>NUCLEOTIDE SEQUENCE</scope>
    <source>
        <strain evidence="25">Duluth1</strain>
        <tissue evidence="25">Whole animal</tissue>
    </source>
</reference>
<dbReference type="PANTHER" id="PTHR14074">
    <property type="entry name" value="HELICASE WITH DEATH DOMAIN-RELATED"/>
    <property type="match status" value="1"/>
</dbReference>
<evidence type="ECO:0000256" key="11">
    <source>
        <dbReference type="ARBA" id="ARBA00022801"/>
    </source>
</evidence>
<keyword evidence="9" id="KW-0677">Repeat</keyword>
<dbReference type="InterPro" id="IPR027417">
    <property type="entry name" value="P-loop_NTPase"/>
</dbReference>
<dbReference type="GO" id="GO:0016787">
    <property type="term" value="F:hydrolase activity"/>
    <property type="evidence" value="ECO:0007669"/>
    <property type="project" value="UniProtKB-KW"/>
</dbReference>
<dbReference type="PROSITE" id="PS51789">
    <property type="entry name" value="RLR_CTR"/>
    <property type="match status" value="1"/>
</dbReference>
<feature type="domain" description="RLR CTR" evidence="24">
    <location>
        <begin position="889"/>
        <end position="1014"/>
    </location>
</feature>
<keyword evidence="14" id="KW-0067">ATP-binding</keyword>
<evidence type="ECO:0000256" key="12">
    <source>
        <dbReference type="ARBA" id="ARBA00022806"/>
    </source>
</evidence>
<dbReference type="Gene3D" id="1.20.1320.30">
    <property type="match status" value="1"/>
</dbReference>
<dbReference type="AlphaFoldDB" id="A0A9D3YY77"/>
<dbReference type="InterPro" id="IPR001650">
    <property type="entry name" value="Helicase_C-like"/>
</dbReference>
<dbReference type="Pfam" id="PF11648">
    <property type="entry name" value="RIG-I_C-RD"/>
    <property type="match status" value="1"/>
</dbReference>
<keyword evidence="16" id="KW-0391">Immunity</keyword>
<protein>
    <recommendedName>
        <fullName evidence="3">RNA helicase</fullName>
        <ecNumber evidence="3">3.6.4.13</ecNumber>
    </recommendedName>
</protein>
<dbReference type="SMART" id="SM00487">
    <property type="entry name" value="DEXDc"/>
    <property type="match status" value="1"/>
</dbReference>
<evidence type="ECO:0000256" key="6">
    <source>
        <dbReference type="ARBA" id="ARBA00022553"/>
    </source>
</evidence>
<keyword evidence="5" id="KW-1017">Isopeptide bond</keyword>
<dbReference type="GO" id="GO:0046872">
    <property type="term" value="F:metal ion binding"/>
    <property type="evidence" value="ECO:0007669"/>
    <property type="project" value="UniProtKB-KW"/>
</dbReference>
<dbReference type="InterPro" id="IPR031964">
    <property type="entry name" value="CARD_dom"/>
</dbReference>
<evidence type="ECO:0000256" key="15">
    <source>
        <dbReference type="ARBA" id="ARBA00022843"/>
    </source>
</evidence>
<dbReference type="Pfam" id="PF00271">
    <property type="entry name" value="Helicase_C"/>
    <property type="match status" value="1"/>
</dbReference>
<dbReference type="Gene3D" id="2.170.150.30">
    <property type="entry name" value="RIG-I-like receptor, C-terminal regulatory domain"/>
    <property type="match status" value="1"/>
</dbReference>
<dbReference type="GO" id="GO:0005524">
    <property type="term" value="F:ATP binding"/>
    <property type="evidence" value="ECO:0007669"/>
    <property type="project" value="UniProtKB-KW"/>
</dbReference>
<proteinExistence type="inferred from homology"/>
<evidence type="ECO:0000256" key="19">
    <source>
        <dbReference type="ARBA" id="ARBA00049390"/>
    </source>
</evidence>
<keyword evidence="12" id="KW-0347">Helicase</keyword>
<evidence type="ECO:0000256" key="1">
    <source>
        <dbReference type="ARBA" id="ARBA00004496"/>
    </source>
</evidence>
<gene>
    <name evidence="25" type="ORF">DPMN_067598</name>
</gene>
<dbReference type="GO" id="GO:0005737">
    <property type="term" value="C:cytoplasm"/>
    <property type="evidence" value="ECO:0007669"/>
    <property type="project" value="UniProtKB-SubCell"/>
</dbReference>